<organism evidence="17 18">
    <name type="scientific">Prochlorococcus marinus str. XMU1401</name>
    <dbReference type="NCBI Taxonomy" id="2052594"/>
    <lineage>
        <taxon>Bacteria</taxon>
        <taxon>Bacillati</taxon>
        <taxon>Cyanobacteriota</taxon>
        <taxon>Cyanophyceae</taxon>
        <taxon>Synechococcales</taxon>
        <taxon>Prochlorococcaceae</taxon>
        <taxon>Prochlorococcus</taxon>
    </lineage>
</organism>
<keyword evidence="10" id="KW-0511">Multifunctional enzyme</keyword>
<dbReference type="GO" id="GO:0008658">
    <property type="term" value="F:penicillin binding"/>
    <property type="evidence" value="ECO:0007669"/>
    <property type="project" value="InterPro"/>
</dbReference>
<evidence type="ECO:0000256" key="14">
    <source>
        <dbReference type="SAM" id="Phobius"/>
    </source>
</evidence>
<evidence type="ECO:0000256" key="8">
    <source>
        <dbReference type="ARBA" id="ARBA00022960"/>
    </source>
</evidence>
<dbReference type="GO" id="GO:0008955">
    <property type="term" value="F:peptidoglycan glycosyltransferase activity"/>
    <property type="evidence" value="ECO:0007669"/>
    <property type="project" value="UniProtKB-EC"/>
</dbReference>
<keyword evidence="3" id="KW-0121">Carboxypeptidase</keyword>
<dbReference type="EMBL" id="JAAORC010000001">
    <property type="protein sequence ID" value="MBO8222318.1"/>
    <property type="molecule type" value="Genomic_DNA"/>
</dbReference>
<keyword evidence="14" id="KW-0812">Transmembrane</keyword>
<evidence type="ECO:0000313" key="18">
    <source>
        <dbReference type="Proteomes" id="UP000666562"/>
    </source>
</evidence>
<dbReference type="GO" id="GO:0030288">
    <property type="term" value="C:outer membrane-bounded periplasmic space"/>
    <property type="evidence" value="ECO:0007669"/>
    <property type="project" value="TreeGrafter"/>
</dbReference>
<evidence type="ECO:0000259" key="15">
    <source>
        <dbReference type="Pfam" id="PF00905"/>
    </source>
</evidence>
<dbReference type="InterPro" id="IPR012338">
    <property type="entry name" value="Beta-lactam/transpept-like"/>
</dbReference>
<evidence type="ECO:0000256" key="7">
    <source>
        <dbReference type="ARBA" id="ARBA00022801"/>
    </source>
</evidence>
<proteinExistence type="inferred from homology"/>
<dbReference type="GO" id="GO:0071555">
    <property type="term" value="P:cell wall organization"/>
    <property type="evidence" value="ECO:0007669"/>
    <property type="project" value="UniProtKB-KW"/>
</dbReference>
<dbReference type="GO" id="GO:0009002">
    <property type="term" value="F:serine-type D-Ala-D-Ala carboxypeptidase activity"/>
    <property type="evidence" value="ECO:0007669"/>
    <property type="project" value="UniProtKB-EC"/>
</dbReference>
<keyword evidence="14" id="KW-0472">Membrane</keyword>
<dbReference type="GO" id="GO:0009252">
    <property type="term" value="P:peptidoglycan biosynthetic process"/>
    <property type="evidence" value="ECO:0007669"/>
    <property type="project" value="UniProtKB-KW"/>
</dbReference>
<comment type="catalytic activity">
    <reaction evidence="12">
        <text>Preferential cleavage: (Ac)2-L-Lys-D-Ala-|-D-Ala. Also transpeptidation of peptidyl-alanyl moieties that are N-acyl substituents of D-alanine.</text>
        <dbReference type="EC" id="3.4.16.4"/>
    </reaction>
</comment>
<dbReference type="SUPFAM" id="SSF53955">
    <property type="entry name" value="Lysozyme-like"/>
    <property type="match status" value="1"/>
</dbReference>
<evidence type="ECO:0000256" key="13">
    <source>
        <dbReference type="ARBA" id="ARBA00049902"/>
    </source>
</evidence>
<keyword evidence="8" id="KW-0133">Cell shape</keyword>
<comment type="catalytic activity">
    <reaction evidence="13">
        <text>[GlcNAc-(1-&gt;4)-Mur2Ac(oyl-L-Ala-gamma-D-Glu-L-Lys-D-Ala-D-Ala)](n)-di-trans,octa-cis-undecaprenyl diphosphate + beta-D-GlcNAc-(1-&gt;4)-Mur2Ac(oyl-L-Ala-gamma-D-Glu-L-Lys-D-Ala-D-Ala)-di-trans,octa-cis-undecaprenyl diphosphate = [GlcNAc-(1-&gt;4)-Mur2Ac(oyl-L-Ala-gamma-D-Glu-L-Lys-D-Ala-D-Ala)](n+1)-di-trans,octa-cis-undecaprenyl diphosphate + di-trans,octa-cis-undecaprenyl diphosphate + H(+)</text>
        <dbReference type="Rhea" id="RHEA:23708"/>
        <dbReference type="Rhea" id="RHEA-COMP:9602"/>
        <dbReference type="Rhea" id="RHEA-COMP:9603"/>
        <dbReference type="ChEBI" id="CHEBI:15378"/>
        <dbReference type="ChEBI" id="CHEBI:58405"/>
        <dbReference type="ChEBI" id="CHEBI:60033"/>
        <dbReference type="ChEBI" id="CHEBI:78435"/>
        <dbReference type="EC" id="2.4.99.28"/>
    </reaction>
</comment>
<dbReference type="Gene3D" id="1.10.3810.10">
    <property type="entry name" value="Biosynthetic peptidoglycan transglycosylase-like"/>
    <property type="match status" value="1"/>
</dbReference>
<dbReference type="Proteomes" id="UP000666562">
    <property type="component" value="Unassembled WGS sequence"/>
</dbReference>
<dbReference type="Gene3D" id="3.40.710.10">
    <property type="entry name" value="DD-peptidase/beta-lactamase superfamily"/>
    <property type="match status" value="1"/>
</dbReference>
<evidence type="ECO:0000313" key="17">
    <source>
        <dbReference type="EMBL" id="MBO8222318.1"/>
    </source>
</evidence>
<feature type="domain" description="Penicillin-binding protein transpeptidase" evidence="15">
    <location>
        <begin position="321"/>
        <end position="545"/>
    </location>
</feature>
<name>A0A8I2BK77_PROMR</name>
<evidence type="ECO:0000256" key="3">
    <source>
        <dbReference type="ARBA" id="ARBA00022645"/>
    </source>
</evidence>
<keyword evidence="7" id="KW-0378">Hydrolase</keyword>
<keyword evidence="5" id="KW-0328">Glycosyltransferase</keyword>
<keyword evidence="14" id="KW-1133">Transmembrane helix</keyword>
<dbReference type="InterPro" id="IPR023346">
    <property type="entry name" value="Lysozyme-like_dom_sf"/>
</dbReference>
<dbReference type="InterPro" id="IPR036950">
    <property type="entry name" value="PBP_transglycosylase"/>
</dbReference>
<dbReference type="AlphaFoldDB" id="A0A8I2BK77"/>
<keyword evidence="9" id="KW-0573">Peptidoglycan synthesis</keyword>
<comment type="similarity">
    <text evidence="2">In the N-terminal section; belongs to the glycosyltransferase 51 family.</text>
</comment>
<evidence type="ECO:0000256" key="10">
    <source>
        <dbReference type="ARBA" id="ARBA00023268"/>
    </source>
</evidence>
<feature type="domain" description="Glycosyl transferase family 51" evidence="16">
    <location>
        <begin position="68"/>
        <end position="231"/>
    </location>
</feature>
<dbReference type="InterPro" id="IPR001460">
    <property type="entry name" value="PCN-bd_Tpept"/>
</dbReference>
<dbReference type="InterPro" id="IPR001264">
    <property type="entry name" value="Glyco_trans_51"/>
</dbReference>
<evidence type="ECO:0000256" key="1">
    <source>
        <dbReference type="ARBA" id="ARBA00007090"/>
    </source>
</evidence>
<dbReference type="GO" id="GO:0006508">
    <property type="term" value="P:proteolysis"/>
    <property type="evidence" value="ECO:0007669"/>
    <property type="project" value="UniProtKB-KW"/>
</dbReference>
<keyword evidence="11" id="KW-0961">Cell wall biogenesis/degradation</keyword>
<evidence type="ECO:0000256" key="4">
    <source>
        <dbReference type="ARBA" id="ARBA00022670"/>
    </source>
</evidence>
<keyword evidence="4" id="KW-0645">Protease</keyword>
<sequence>MQKIKFKSFVLIIPILIFSGISFYFFSLIFSTLKFDVSKNKKSRETKYSYVISSSDNKILSKLSRKFEIDNSHHKIPFFLKHSFVSSEDKRFYKHNGIDLKSISRALIQNIRSGYVREGGSTITQQVARLLFLNNDLSFQRKIKEIFISLILEFRYNKNQILKLYLNNIYLGSGAYGINEAAQVYFGKFIEELTLSEIALITGLAPAPSIYSPYQNLELAIKNRNKVLESMYVDGYISLANKNKAIKEKIKLNYQTADNFLDDKLLINFILQETDKRIGSNNDYKFLRIKSSINKDWQEKGQQISRYAGPKKLEFALLSIESNTGLIRTMITSKHPSINEYNRVISSVRPLGSTFKIIPYTAALIEGIKLSDKFEDLPRCWESYCPKNFSEDYRGSISLIESFKSSSNIVPISITKKIGLKNIINLANSFGLGYKQEFEEFPSLAIGSYGDNLLNITNAYSAINNNGKIQSPEIIEKIESFNDKSIWENKSISKKILDLKINKKINKLLEKSVKEGTSKAASIKGKKIYGKTGTSDGNKDLWFIGSIDNLTTGIWIGYDDNKESELSSGNAAYLWKKFISEIYKIPIKK</sequence>
<dbReference type="PANTHER" id="PTHR32282:SF31">
    <property type="entry name" value="PEPTIDOGLYCAN GLYCOSYLTRANSFERASE"/>
    <property type="match status" value="1"/>
</dbReference>
<dbReference type="Pfam" id="PF00912">
    <property type="entry name" value="Transgly"/>
    <property type="match status" value="1"/>
</dbReference>
<gene>
    <name evidence="17" type="ORF">HA142_02220</name>
</gene>
<evidence type="ECO:0000256" key="6">
    <source>
        <dbReference type="ARBA" id="ARBA00022679"/>
    </source>
</evidence>
<evidence type="ECO:0000256" key="5">
    <source>
        <dbReference type="ARBA" id="ARBA00022676"/>
    </source>
</evidence>
<evidence type="ECO:0000256" key="9">
    <source>
        <dbReference type="ARBA" id="ARBA00022984"/>
    </source>
</evidence>
<evidence type="ECO:0000256" key="11">
    <source>
        <dbReference type="ARBA" id="ARBA00023316"/>
    </source>
</evidence>
<dbReference type="FunFam" id="1.10.3810.10:FF:000001">
    <property type="entry name" value="Penicillin-binding protein 1A"/>
    <property type="match status" value="1"/>
</dbReference>
<reference evidence="17" key="1">
    <citation type="submission" date="2020-03" db="EMBL/GenBank/DDBJ databases">
        <title>Genome differentiation and subclade ecological adaptation of Prochlorococcus HLII clade in the global ocean.</title>
        <authorList>
            <person name="Yan W."/>
            <person name="Fen X."/>
            <person name="Zhang W."/>
        </authorList>
    </citation>
    <scope>NUCLEOTIDE SEQUENCE</scope>
    <source>
        <strain evidence="17">XMU1401</strain>
    </source>
</reference>
<evidence type="ECO:0000256" key="2">
    <source>
        <dbReference type="ARBA" id="ARBA00007739"/>
    </source>
</evidence>
<accession>A0A8I2BK77</accession>
<dbReference type="GO" id="GO:0008360">
    <property type="term" value="P:regulation of cell shape"/>
    <property type="evidence" value="ECO:0007669"/>
    <property type="project" value="UniProtKB-KW"/>
</dbReference>
<dbReference type="InterPro" id="IPR050396">
    <property type="entry name" value="Glycosyltr_51/Transpeptidase"/>
</dbReference>
<protein>
    <submittedName>
        <fullName evidence="17">Penicillin-binding protein</fullName>
    </submittedName>
</protein>
<evidence type="ECO:0000256" key="12">
    <source>
        <dbReference type="ARBA" id="ARBA00034000"/>
    </source>
</evidence>
<dbReference type="SUPFAM" id="SSF56601">
    <property type="entry name" value="beta-lactamase/transpeptidase-like"/>
    <property type="match status" value="1"/>
</dbReference>
<dbReference type="Pfam" id="PF00905">
    <property type="entry name" value="Transpeptidase"/>
    <property type="match status" value="1"/>
</dbReference>
<dbReference type="PANTHER" id="PTHR32282">
    <property type="entry name" value="BINDING PROTEIN TRANSPEPTIDASE, PUTATIVE-RELATED"/>
    <property type="match status" value="1"/>
</dbReference>
<feature type="transmembrane region" description="Helical" evidence="14">
    <location>
        <begin position="9"/>
        <end position="33"/>
    </location>
</feature>
<evidence type="ECO:0000259" key="16">
    <source>
        <dbReference type="Pfam" id="PF00912"/>
    </source>
</evidence>
<comment type="caution">
    <text evidence="17">The sequence shown here is derived from an EMBL/GenBank/DDBJ whole genome shotgun (WGS) entry which is preliminary data.</text>
</comment>
<dbReference type="RefSeq" id="WP_100883275.1">
    <property type="nucleotide sequence ID" value="NZ_JAAORC010000001.1"/>
</dbReference>
<comment type="similarity">
    <text evidence="1">In the C-terminal section; belongs to the transpeptidase family.</text>
</comment>
<keyword evidence="6" id="KW-0808">Transferase</keyword>